<dbReference type="InterPro" id="IPR052654">
    <property type="entry name" value="CS_Sulfotransferase"/>
</dbReference>
<dbReference type="GeneID" id="103386507"/>
<evidence type="ECO:0000256" key="1">
    <source>
        <dbReference type="RuleBase" id="RU361155"/>
    </source>
</evidence>
<reference evidence="4" key="3">
    <citation type="submission" date="2025-09" db="UniProtKB">
        <authorList>
            <consortium name="Ensembl"/>
        </authorList>
    </citation>
    <scope>IDENTIFICATION</scope>
</reference>
<evidence type="ECO:0000256" key="2">
    <source>
        <dbReference type="SAM" id="Phobius"/>
    </source>
</evidence>
<feature type="transmembrane region" description="Helical" evidence="2">
    <location>
        <begin position="16"/>
        <end position="38"/>
    </location>
</feature>
<dbReference type="GO" id="GO:0019319">
    <property type="term" value="P:hexose biosynthetic process"/>
    <property type="evidence" value="ECO:0007669"/>
    <property type="project" value="TreeGrafter"/>
</dbReference>
<dbReference type="Ensembl" id="ENSCSET00000021308.1">
    <property type="protein sequence ID" value="ENSCSEP00000021036.1"/>
    <property type="gene ID" value="ENSCSEG00000013439.1"/>
</dbReference>
<evidence type="ECO:0000259" key="3">
    <source>
        <dbReference type="Pfam" id="PF00685"/>
    </source>
</evidence>
<dbReference type="InParanoid" id="A0A3P8W613"/>
<dbReference type="PANTHER" id="PTHR15723">
    <property type="entry name" value="CARBOHYDRATE SULFOTRANSFERASE 15"/>
    <property type="match status" value="1"/>
</dbReference>
<name>A0A3P8W613_CYNSE</name>
<dbReference type="Gene3D" id="3.40.50.300">
    <property type="entry name" value="P-loop containing nucleotide triphosphate hydrolases"/>
    <property type="match status" value="1"/>
</dbReference>
<evidence type="ECO:0000313" key="4">
    <source>
        <dbReference type="Ensembl" id="ENSCSEP00000021036.1"/>
    </source>
</evidence>
<keyword evidence="5" id="KW-1185">Reference proteome</keyword>
<keyword evidence="1" id="KW-0808">Transferase</keyword>
<dbReference type="InterPro" id="IPR027417">
    <property type="entry name" value="P-loop_NTPase"/>
</dbReference>
<dbReference type="OrthoDB" id="8068875at2759"/>
<comment type="similarity">
    <text evidence="1">Belongs to the sulfotransferase 1 family.</text>
</comment>
<dbReference type="RefSeq" id="XP_008319035.1">
    <property type="nucleotide sequence ID" value="XM_008320813.3"/>
</dbReference>
<dbReference type="InterPro" id="IPR000863">
    <property type="entry name" value="Sulfotransferase_dom"/>
</dbReference>
<dbReference type="GeneTree" id="ENSGT00390000004719"/>
<reference evidence="4" key="2">
    <citation type="submission" date="2025-08" db="UniProtKB">
        <authorList>
            <consortium name="Ensembl"/>
        </authorList>
    </citation>
    <scope>IDENTIFICATION</scope>
</reference>
<accession>A0A3P8W613</accession>
<feature type="domain" description="Sulfotransferase" evidence="3">
    <location>
        <begin position="301"/>
        <end position="430"/>
    </location>
</feature>
<dbReference type="GO" id="GO:0050659">
    <property type="term" value="F:N-acetylgalactosamine 4-sulfate 6-O-sulfotransferase activity"/>
    <property type="evidence" value="ECO:0007669"/>
    <property type="project" value="TreeGrafter"/>
</dbReference>
<evidence type="ECO:0000313" key="5">
    <source>
        <dbReference type="Proteomes" id="UP000265120"/>
    </source>
</evidence>
<dbReference type="PANTHER" id="PTHR15723:SF0">
    <property type="entry name" value="CARBOHYDRATE SULFOTRANSFERASE 15"/>
    <property type="match status" value="1"/>
</dbReference>
<keyword evidence="2" id="KW-0472">Membrane</keyword>
<dbReference type="KEGG" id="csem:103386507"/>
<dbReference type="Proteomes" id="UP000265120">
    <property type="component" value="Chromosome 11"/>
</dbReference>
<dbReference type="AlphaFoldDB" id="A0A3P8W613"/>
<proteinExistence type="inferred from homology"/>
<keyword evidence="2" id="KW-0812">Transmembrane</keyword>
<dbReference type="OMA" id="NICVTIR"/>
<sequence>MSSSLTNQLTVSKIRLFSFFIGLALILLIIASYGVLWYHKGFLFTPTPYQPSPMVAAQRKSEEELTPKNVKLDMKSLMSTIGSKIDYSPRSIPKQEELVEIDTLLSNVLRRRISMAIKSPCWYAMFKPEIYADVYKTCQFTKVFSEFKTMFDNLWLDYEEHLRSANSGKFHLRCLPYFYIIGQPMCGTEDMFQRLRLHPEIQYNIISEPNYWTWRGFGQGFEHEGVFVENIPPKDYLNLFDLSARMIHDSFENRAKYPKGPKILTGEASPTIMSWNNHAWSEFYNGWQNGEPKFMTIDFINLITPAAKFIAILRNPIERLYFEYMNSVREIKTPEDFHQNVQESLQTFHSCLSVATLRNCVYNDSYTDPTFLTNLKLGIYVVFLKDWLTVFPKERILIVRLEDYRVNLKAEFKKILTFLDADPFSEQLEEELIQIPIPSHLQSADKLPQKILPSTRQLLYEFYHPFNDKLANLLDNKGFVWNGSS</sequence>
<organism evidence="4 5">
    <name type="scientific">Cynoglossus semilaevis</name>
    <name type="common">Tongue sole</name>
    <dbReference type="NCBI Taxonomy" id="244447"/>
    <lineage>
        <taxon>Eukaryota</taxon>
        <taxon>Metazoa</taxon>
        <taxon>Chordata</taxon>
        <taxon>Craniata</taxon>
        <taxon>Vertebrata</taxon>
        <taxon>Euteleostomi</taxon>
        <taxon>Actinopterygii</taxon>
        <taxon>Neopterygii</taxon>
        <taxon>Teleostei</taxon>
        <taxon>Neoteleostei</taxon>
        <taxon>Acanthomorphata</taxon>
        <taxon>Carangaria</taxon>
        <taxon>Pleuronectiformes</taxon>
        <taxon>Pleuronectoidei</taxon>
        <taxon>Cynoglossidae</taxon>
        <taxon>Cynoglossinae</taxon>
        <taxon>Cynoglossus</taxon>
    </lineage>
</organism>
<dbReference type="SUPFAM" id="SSF52540">
    <property type="entry name" value="P-loop containing nucleoside triphosphate hydrolases"/>
    <property type="match status" value="1"/>
</dbReference>
<protein>
    <recommendedName>
        <fullName evidence="1">Sulfotransferase</fullName>
        <ecNumber evidence="1">2.8.2.-</ecNumber>
    </recommendedName>
</protein>
<dbReference type="STRING" id="244447.ENSCSEP00000021036"/>
<reference evidence="4 5" key="1">
    <citation type="journal article" date="2014" name="Nat. Genet.">
        <title>Whole-genome sequence of a flatfish provides insights into ZW sex chromosome evolution and adaptation to a benthic lifestyle.</title>
        <authorList>
            <person name="Chen S."/>
            <person name="Zhang G."/>
            <person name="Shao C."/>
            <person name="Huang Q."/>
            <person name="Liu G."/>
            <person name="Zhang P."/>
            <person name="Song W."/>
            <person name="An N."/>
            <person name="Chalopin D."/>
            <person name="Volff J.N."/>
            <person name="Hong Y."/>
            <person name="Li Q."/>
            <person name="Sha Z."/>
            <person name="Zhou H."/>
            <person name="Xie M."/>
            <person name="Yu Q."/>
            <person name="Liu Y."/>
            <person name="Xiang H."/>
            <person name="Wang N."/>
            <person name="Wu K."/>
            <person name="Yang C."/>
            <person name="Zhou Q."/>
            <person name="Liao X."/>
            <person name="Yang L."/>
            <person name="Hu Q."/>
            <person name="Zhang J."/>
            <person name="Meng L."/>
            <person name="Jin L."/>
            <person name="Tian Y."/>
            <person name="Lian J."/>
            <person name="Yang J."/>
            <person name="Miao G."/>
            <person name="Liu S."/>
            <person name="Liang Z."/>
            <person name="Yan F."/>
            <person name="Li Y."/>
            <person name="Sun B."/>
            <person name="Zhang H."/>
            <person name="Zhang J."/>
            <person name="Zhu Y."/>
            <person name="Du M."/>
            <person name="Zhao Y."/>
            <person name="Schartl M."/>
            <person name="Tang Q."/>
            <person name="Wang J."/>
        </authorList>
    </citation>
    <scope>NUCLEOTIDE SEQUENCE</scope>
</reference>
<keyword evidence="2" id="KW-1133">Transmembrane helix</keyword>
<dbReference type="EC" id="2.8.2.-" evidence="1"/>
<dbReference type="Pfam" id="PF00685">
    <property type="entry name" value="Sulfotransfer_1"/>
    <property type="match status" value="1"/>
</dbReference>